<sequence>MKIGYYLFKLFPKKLFSYLFGKLMHIELPRFLHMPLLKTFVWAYKIDSQEAEAPLSHYKSLGAFFVRELKDKSRPLGASPFSPVDGVLRDLGIISQGQLPQIKGESYSVEKLLQDSNSARRFEEGLFFNFYLSPRDYHHVHYPQSGAVVSSRYIPGHLWPVNRWSLKNVEGVFAQNERVVTYLETEFGLIAVVMVAAFNVGRISVSYDTFETNQIFQFRSPKGFSAVYNPPKEVRAGERLGTFHLGSSVVILIEASSSLCKREFGIQAPANVFYGQSLFS</sequence>
<dbReference type="InterPro" id="IPR003817">
    <property type="entry name" value="PS_Dcarbxylase"/>
</dbReference>
<evidence type="ECO:0000256" key="1">
    <source>
        <dbReference type="ARBA" id="ARBA00001928"/>
    </source>
</evidence>
<organism evidence="13 14">
    <name type="scientific">SAR324 cluster bacterium</name>
    <dbReference type="NCBI Taxonomy" id="2024889"/>
    <lineage>
        <taxon>Bacteria</taxon>
        <taxon>Deltaproteobacteria</taxon>
        <taxon>SAR324 cluster</taxon>
    </lineage>
</organism>
<dbReference type="GO" id="GO:0006646">
    <property type="term" value="P:phosphatidylethanolamine biosynthetic process"/>
    <property type="evidence" value="ECO:0007669"/>
    <property type="project" value="UniProtKB-UniPathway"/>
</dbReference>
<keyword evidence="11" id="KW-0670">Pyruvate</keyword>
<dbReference type="InterPro" id="IPR033177">
    <property type="entry name" value="PSD-B"/>
</dbReference>
<comment type="cofactor">
    <cofactor evidence="1">
        <name>pyruvate</name>
        <dbReference type="ChEBI" id="CHEBI:15361"/>
    </cofactor>
</comment>
<comment type="caution">
    <text evidence="13">The sequence shown here is derived from an EMBL/GenBank/DDBJ whole genome shotgun (WGS) entry which is preliminary data.</text>
</comment>
<accession>A0A7X9FTV9</accession>
<dbReference type="UniPathway" id="UPA00558"/>
<comment type="pathway">
    <text evidence="12">Phospholipid metabolism; phosphatidylethanolamine biosynthesis.</text>
</comment>
<evidence type="ECO:0000256" key="3">
    <source>
        <dbReference type="ARBA" id="ARBA00012243"/>
    </source>
</evidence>
<dbReference type="Pfam" id="PF02666">
    <property type="entry name" value="PS_Dcarbxylase"/>
    <property type="match status" value="1"/>
</dbReference>
<evidence type="ECO:0000256" key="5">
    <source>
        <dbReference type="ARBA" id="ARBA00022793"/>
    </source>
</evidence>
<comment type="pathway">
    <text evidence="2">Lipid metabolism.</text>
</comment>
<keyword evidence="7" id="KW-0865">Zymogen</keyword>
<keyword evidence="9 13" id="KW-0456">Lyase</keyword>
<protein>
    <recommendedName>
        <fullName evidence="3">phosphatidylserine decarboxylase</fullName>
        <ecNumber evidence="3">4.1.1.65</ecNumber>
    </recommendedName>
</protein>
<dbReference type="Proteomes" id="UP000524246">
    <property type="component" value="Unassembled WGS sequence"/>
</dbReference>
<evidence type="ECO:0000256" key="8">
    <source>
        <dbReference type="ARBA" id="ARBA00023209"/>
    </source>
</evidence>
<evidence type="ECO:0000256" key="6">
    <source>
        <dbReference type="ARBA" id="ARBA00023098"/>
    </source>
</evidence>
<dbReference type="PANTHER" id="PTHR10067">
    <property type="entry name" value="PHOSPHATIDYLSERINE DECARBOXYLASE"/>
    <property type="match status" value="1"/>
</dbReference>
<dbReference type="AlphaFoldDB" id="A0A7X9FTV9"/>
<dbReference type="GO" id="GO:0004609">
    <property type="term" value="F:phosphatidylserine decarboxylase activity"/>
    <property type="evidence" value="ECO:0007669"/>
    <property type="project" value="UniProtKB-EC"/>
</dbReference>
<dbReference type="EC" id="4.1.1.65" evidence="3"/>
<keyword evidence="6" id="KW-0443">Lipid metabolism</keyword>
<keyword evidence="4" id="KW-0444">Lipid biosynthesis</keyword>
<name>A0A7X9FTV9_9DELT</name>
<dbReference type="EMBL" id="JAAZON010000632">
    <property type="protein sequence ID" value="NMC64247.1"/>
    <property type="molecule type" value="Genomic_DNA"/>
</dbReference>
<evidence type="ECO:0000313" key="14">
    <source>
        <dbReference type="Proteomes" id="UP000524246"/>
    </source>
</evidence>
<evidence type="ECO:0000256" key="7">
    <source>
        <dbReference type="ARBA" id="ARBA00023145"/>
    </source>
</evidence>
<evidence type="ECO:0000256" key="4">
    <source>
        <dbReference type="ARBA" id="ARBA00022516"/>
    </source>
</evidence>
<keyword evidence="5" id="KW-0210">Decarboxylase</keyword>
<keyword evidence="8" id="KW-0594">Phospholipid biosynthesis</keyword>
<dbReference type="NCBIfam" id="TIGR00163">
    <property type="entry name" value="PS_decarb"/>
    <property type="match status" value="1"/>
</dbReference>
<proteinExistence type="predicted"/>
<evidence type="ECO:0000256" key="11">
    <source>
        <dbReference type="ARBA" id="ARBA00023317"/>
    </source>
</evidence>
<gene>
    <name evidence="13" type="primary">psd</name>
    <name evidence="13" type="ORF">GYA55_13875</name>
</gene>
<evidence type="ECO:0000256" key="10">
    <source>
        <dbReference type="ARBA" id="ARBA00023264"/>
    </source>
</evidence>
<keyword evidence="10" id="KW-1208">Phospholipid metabolism</keyword>
<evidence type="ECO:0000256" key="12">
    <source>
        <dbReference type="ARBA" id="ARBA00024326"/>
    </source>
</evidence>
<evidence type="ECO:0000256" key="2">
    <source>
        <dbReference type="ARBA" id="ARBA00005189"/>
    </source>
</evidence>
<evidence type="ECO:0000313" key="13">
    <source>
        <dbReference type="EMBL" id="NMC64247.1"/>
    </source>
</evidence>
<reference evidence="13 14" key="1">
    <citation type="journal article" date="2020" name="Biotechnol. Biofuels">
        <title>New insights from the biogas microbiome by comprehensive genome-resolved metagenomics of nearly 1600 species originating from multiple anaerobic digesters.</title>
        <authorList>
            <person name="Campanaro S."/>
            <person name="Treu L."/>
            <person name="Rodriguez-R L.M."/>
            <person name="Kovalovszki A."/>
            <person name="Ziels R.M."/>
            <person name="Maus I."/>
            <person name="Zhu X."/>
            <person name="Kougias P.G."/>
            <person name="Basile A."/>
            <person name="Luo G."/>
            <person name="Schluter A."/>
            <person name="Konstantinidis K.T."/>
            <person name="Angelidaki I."/>
        </authorList>
    </citation>
    <scope>NUCLEOTIDE SEQUENCE [LARGE SCALE GENOMIC DNA]</scope>
    <source>
        <strain evidence="13">AS27yjCOA_65</strain>
    </source>
</reference>
<evidence type="ECO:0000256" key="9">
    <source>
        <dbReference type="ARBA" id="ARBA00023239"/>
    </source>
</evidence>
<dbReference type="PANTHER" id="PTHR10067:SF6">
    <property type="entry name" value="PHOSPHATIDYLSERINE DECARBOXYLASE PROENZYME, MITOCHONDRIAL"/>
    <property type="match status" value="1"/>
</dbReference>